<evidence type="ECO:0000313" key="3">
    <source>
        <dbReference type="Proteomes" id="UP001165685"/>
    </source>
</evidence>
<feature type="compositionally biased region" description="Low complexity" evidence="1">
    <location>
        <begin position="69"/>
        <end position="81"/>
    </location>
</feature>
<dbReference type="EMBL" id="JAQFWP010000013">
    <property type="protein sequence ID" value="MDA2804684.1"/>
    <property type="molecule type" value="Genomic_DNA"/>
</dbReference>
<accession>A0ABT4TJ00</accession>
<name>A0ABT4TJ00_9ACTN</name>
<proteinExistence type="predicted"/>
<dbReference type="RefSeq" id="WP_270677253.1">
    <property type="nucleotide sequence ID" value="NZ_JAQFWP010000013.1"/>
</dbReference>
<feature type="compositionally biased region" description="Pro residues" evidence="1">
    <location>
        <begin position="28"/>
        <end position="46"/>
    </location>
</feature>
<comment type="caution">
    <text evidence="2">The sequence shown here is derived from an EMBL/GenBank/DDBJ whole genome shotgun (WGS) entry which is preliminary data.</text>
</comment>
<sequence>MSPDAQGVARPPVRTVEPSERGWTWRIPAPPPPGRSASPFPPPAPAPAGEGGEVPVRFLSPSCERPTEGGPVSDSVSSSGGTEVFTGVRGHASVADAIRVPGPLPPEALSGLPGAVLQGIMERPRRPAPPSGGDPGNAPTLWTAVREFLDECEEAGVRQSASVRAHLGDAPPDPVFSAHGVHRTLGLGRLAVAERDGRPRYGRVDVLLPSAPAPLLLDTCRVLGELALTTQLFTAAGKASAPSLARLLRAFEALASEEAPFPAELLRRGTAVLMVDHARRLAAQAGLDARTAALEMAVVVALLTAPAPAPSAASPAAPA</sequence>
<dbReference type="Proteomes" id="UP001165685">
    <property type="component" value="Unassembled WGS sequence"/>
</dbReference>
<evidence type="ECO:0000256" key="1">
    <source>
        <dbReference type="SAM" id="MobiDB-lite"/>
    </source>
</evidence>
<protein>
    <recommendedName>
        <fullName evidence="4">PucR family transcriptional regulator</fullName>
    </recommendedName>
</protein>
<evidence type="ECO:0008006" key="4">
    <source>
        <dbReference type="Google" id="ProtNLM"/>
    </source>
</evidence>
<gene>
    <name evidence="2" type="ORF">O4U47_09185</name>
</gene>
<keyword evidence="3" id="KW-1185">Reference proteome</keyword>
<evidence type="ECO:0000313" key="2">
    <source>
        <dbReference type="EMBL" id="MDA2804684.1"/>
    </source>
</evidence>
<reference evidence="2" key="1">
    <citation type="submission" date="2023-01" db="EMBL/GenBank/DDBJ databases">
        <title>Draft genome sequence of Nocardiopsis sp. LSu2-4 isolated from halophytes.</title>
        <authorList>
            <person name="Duangmal K."/>
            <person name="Chantavorakit T."/>
        </authorList>
    </citation>
    <scope>NUCLEOTIDE SEQUENCE</scope>
    <source>
        <strain evidence="2">LSu2-4</strain>
    </source>
</reference>
<feature type="region of interest" description="Disordered" evidence="1">
    <location>
        <begin position="1"/>
        <end position="84"/>
    </location>
</feature>
<organism evidence="2 3">
    <name type="scientific">Nocardiopsis suaedae</name>
    <dbReference type="NCBI Taxonomy" id="3018444"/>
    <lineage>
        <taxon>Bacteria</taxon>
        <taxon>Bacillati</taxon>
        <taxon>Actinomycetota</taxon>
        <taxon>Actinomycetes</taxon>
        <taxon>Streptosporangiales</taxon>
        <taxon>Nocardiopsidaceae</taxon>
        <taxon>Nocardiopsis</taxon>
    </lineage>
</organism>